<gene>
    <name evidence="11" type="primary">LOC106465466</name>
</gene>
<proteinExistence type="predicted"/>
<feature type="domain" description="MRH" evidence="9">
    <location>
        <begin position="1922"/>
        <end position="2046"/>
    </location>
</feature>
<keyword evidence="3 8" id="KW-0812">Transmembrane</keyword>
<dbReference type="InterPro" id="IPR000479">
    <property type="entry name" value="CIMR_rpt"/>
</dbReference>
<sequence length="2107" mass="235132">MKHPHTYNVKFNSSSFVFSQGKPVLYMVTSCSVLFWWTTSLVCEKPPVRREVPCYAYDSKGDLRDLSPLIKSQSGYHVESLNPGSDFYINVCADINNVGETVNCPDETAACGKFGGQYVSFGRATSGPSWKGQDLQLVYKVDDESLPGCDVKPQTTITFKCPPRGKGKPPRLVSDTNCHYQVEWETEYACPLNVLQGNKSTCKFNRNDHDVDIDLSPLIKPNGNYHLEADVNGTKLDFYLNICGGLGKNFKCNTSKWLTTTACVKYPETQTSQIIGRKHLSSLMYVDGDLSLIYHGNPFGSIIRFLCNQEVDGNGVGSPVFVELHDNVFVFDWKTRYACVKHESMKQCEINQGAVYINLGILLRNKNEKPWQVFTGGTRDKGDTGVSELYLNICDGVPQNGSTKTCSEGTALCMIGSDGNAKNLGKFTSSPSYDSRFGVIRLNYTEGDTCENGQQIRSLITMMCKPGDLDSVPVLLRVSEGGCLYEIEWQTAAACPLATKKGRDCKVFDNDLGLTFDLNPLRKVDHYKISTDSYIYYINVCGPLKGTPCDETVGKSQNAAACQVSIPESTSSTSWKLGEPNTEVAYKDGMINITYIGGQPYNNEENTPRTTSIAFLCDPQADEGHPQFVEEAHHTYSFRWYTSYVCPMIRPVECVVEDPITRKLYDLSRLTRVQGDSNWEVTESNNNETLKFYLNVCQQLVPTSSLCSPQAAGCVTQLSPEGNKTEKVLIRDLGKPLSSPTWQSSGRLQLTYTSGAACIAYSENVNYSTKIHFLCPKHSMEEKLTFLGKVGNCEYSFLWITKAACPVEEQVIQDKCQIVDPISGFSYDLNPLKKDGQYVVTAGSSTFYLNICGTVSEEACQTPEFRGKISVCKKSDNNNVTTLGLLKHFTLHFSEENLLTVTFKGPYQKETGRETTVVITFHCRPNQTESIPRFVRQEDSHTYIFDFDTPLVCETVVSDCTFTDSHGNHYDLSPLEKLDGTNWEVMDGREEYKHLRYHINFCRQINKVPTYSCPGGPVGACMTDVQKPQSDGISLGVMKMPPEVKNDQIILHYPSGSPCQNGTTQWSTVIFLHCATDKNELLLYAKSSECQYTFSFETPAACPVKRERPHLLLLKFDQVTKPKTFWERIVFLIFFFIHTGKSNGNLILQDGALQLIYKGGKDNCHRKYERTSIITFVCDHSTNGIEEGPIFITEQSNCTYLFLWATSLACPPFEVQECSVGDRNGNQYDLSSLSLSSDNYFITSPELPKKTFVLNVCRSVVYQPVARCPSEAAVCLLDKENGKTLNLGRLVESPYLEDGKLKLRYSQGDTCELNGTTKKFEAVIEFRCDTKKYVREPCRSQKTVNNNFFISERMAALFINFSLLGSCQQEVLGDRRWDAGKANNHLHYREGMLFLNYSGGSPCHDGKFQRSTIIQFVCGASEGKPTFIFEDHDCTYFFTWHTSLACEHKVYCAVQNGTETIDLSPLMLTEGKHSATNMMDDRSAYFLNLCRPLNPEPGVNCPPNAAVCKVGISDNKYLSLGQSLMEPFIDFEGHVTILFHNGSQCESDVTQRNKGRVIFLCDPTAGKGDPVLIDFIPEYCVYIFEWKTVLVCPRGLHAISDSKKCMYSDSFKGFNFDLSPLTISRSSYKTSGADEQEEFALNVCAAVKESDINLGCPGAGVCTLGSSGENFGSADSATLLYDGRMLKLQYKNGSDCPSGESGRRSSEIIFMCDPMAGINAPVLYKKYTCMAVFMWKTSLVCDMEEDECTLIARGQSYNLRLLSSISHSWNTTDELGNKYWLNVCHGIRALPESLSCVPTAAVCRQSTEGQVESLGMVETQKLSLDDDGSLLLTYTEGSNTACETLGRHDNRQFASSHIKFKCGNTIGQPRLLSDTARDGCVFEFLWVTSVACPEKVDLMIPEDNGIIYDKRLDVRMNVSRQLSRTFKVRESRNHDDYVYYVNMNGGLKDIDATCSQAAVCQTNTNKTFFRDVGSFPTREFVLKGTELQLVLSSYGRKCGKNDKKNVTTIITFQCSTAAGIGSPEFVYESNNCDYLFNWETSGVCPQNFISKVDHEPKDEKSIVQINKLDTSESVSSSTQIVIAVVLSAALVAFIVFIFAKGERRAIK</sequence>
<keyword evidence="5 8" id="KW-1133">Transmembrane helix</keyword>
<feature type="transmembrane region" description="Helical" evidence="8">
    <location>
        <begin position="2080"/>
        <end position="2099"/>
    </location>
</feature>
<accession>A0ABM1SZM2</accession>
<feature type="domain" description="MRH" evidence="9">
    <location>
        <begin position="1746"/>
        <end position="1894"/>
    </location>
</feature>
<keyword evidence="2" id="KW-0813">Transport</keyword>
<dbReference type="PROSITE" id="PS51914">
    <property type="entry name" value="MRH"/>
    <property type="match status" value="13"/>
</dbReference>
<evidence type="ECO:0000256" key="1">
    <source>
        <dbReference type="ARBA" id="ARBA00004308"/>
    </source>
</evidence>
<dbReference type="Pfam" id="PF00878">
    <property type="entry name" value="CIMR"/>
    <property type="match status" value="13"/>
</dbReference>
<keyword evidence="7" id="KW-1015">Disulfide bond</keyword>
<evidence type="ECO:0000313" key="10">
    <source>
        <dbReference type="Proteomes" id="UP000694941"/>
    </source>
</evidence>
<evidence type="ECO:0000313" key="11">
    <source>
        <dbReference type="RefSeq" id="XP_022249078.1"/>
    </source>
</evidence>
<keyword evidence="4" id="KW-0732">Signal</keyword>
<feature type="domain" description="MRH" evidence="9">
    <location>
        <begin position="958"/>
        <end position="1104"/>
    </location>
</feature>
<evidence type="ECO:0000259" key="9">
    <source>
        <dbReference type="PROSITE" id="PS51914"/>
    </source>
</evidence>
<dbReference type="PANTHER" id="PTHR15071:SF17">
    <property type="entry name" value="CATION-INDEPENDENT MANNOSE-6-PHOSPHATE RECEPTOR"/>
    <property type="match status" value="1"/>
</dbReference>
<dbReference type="InterPro" id="IPR009011">
    <property type="entry name" value="Man6P_isomerase_rcpt-bd_dom_sf"/>
</dbReference>
<dbReference type="PANTHER" id="PTHR15071">
    <property type="entry name" value="MANNOSE-6-PHOSPHATE RECEPTOR FAMILY MEMBER"/>
    <property type="match status" value="1"/>
</dbReference>
<dbReference type="SMART" id="SM01404">
    <property type="entry name" value="CIMR"/>
    <property type="match status" value="12"/>
</dbReference>
<dbReference type="SUPFAM" id="SSF50911">
    <property type="entry name" value="Mannose 6-phosphate receptor domain"/>
    <property type="match status" value="14"/>
</dbReference>
<evidence type="ECO:0000256" key="5">
    <source>
        <dbReference type="ARBA" id="ARBA00022989"/>
    </source>
</evidence>
<dbReference type="InterPro" id="IPR044865">
    <property type="entry name" value="MRH_dom"/>
</dbReference>
<evidence type="ECO:0000256" key="3">
    <source>
        <dbReference type="ARBA" id="ARBA00022692"/>
    </source>
</evidence>
<feature type="domain" description="MRH" evidence="9">
    <location>
        <begin position="1450"/>
        <end position="1594"/>
    </location>
</feature>
<feature type="domain" description="MRH" evidence="9">
    <location>
        <begin position="1216"/>
        <end position="1448"/>
    </location>
</feature>
<reference evidence="11" key="1">
    <citation type="submission" date="2025-08" db="UniProtKB">
        <authorList>
            <consortium name="RefSeq"/>
        </authorList>
    </citation>
    <scope>IDENTIFICATION</scope>
    <source>
        <tissue evidence="11">Muscle</tissue>
    </source>
</reference>
<evidence type="ECO:0000256" key="7">
    <source>
        <dbReference type="ARBA" id="ARBA00023157"/>
    </source>
</evidence>
<feature type="domain" description="MRH" evidence="9">
    <location>
        <begin position="1112"/>
        <end position="1212"/>
    </location>
</feature>
<name>A0ABM1SZM2_LIMPO</name>
<keyword evidence="10" id="KW-1185">Reference proteome</keyword>
<feature type="domain" description="MRH" evidence="9">
    <location>
        <begin position="652"/>
        <end position="807"/>
    </location>
</feature>
<comment type="subcellular location">
    <subcellularLocation>
        <location evidence="1">Endomembrane system</location>
    </subcellularLocation>
</comment>
<organism evidence="10 11">
    <name type="scientific">Limulus polyphemus</name>
    <name type="common">Atlantic horseshoe crab</name>
    <dbReference type="NCBI Taxonomy" id="6850"/>
    <lineage>
        <taxon>Eukaryota</taxon>
        <taxon>Metazoa</taxon>
        <taxon>Ecdysozoa</taxon>
        <taxon>Arthropoda</taxon>
        <taxon>Chelicerata</taxon>
        <taxon>Merostomata</taxon>
        <taxon>Xiphosura</taxon>
        <taxon>Limulidae</taxon>
        <taxon>Limulus</taxon>
    </lineage>
</organism>
<feature type="domain" description="MRH" evidence="9">
    <location>
        <begin position="503"/>
        <end position="648"/>
    </location>
</feature>
<dbReference type="Gene3D" id="2.70.130.10">
    <property type="entry name" value="Mannose-6-phosphate receptor binding domain"/>
    <property type="match status" value="14"/>
</dbReference>
<dbReference type="RefSeq" id="XP_022249078.1">
    <property type="nucleotide sequence ID" value="XM_022393370.1"/>
</dbReference>
<dbReference type="Proteomes" id="UP000694941">
    <property type="component" value="Unplaced"/>
</dbReference>
<feature type="domain" description="MRH" evidence="9">
    <location>
        <begin position="1603"/>
        <end position="1743"/>
    </location>
</feature>
<feature type="domain" description="MRH" evidence="9">
    <location>
        <begin position="346"/>
        <end position="497"/>
    </location>
</feature>
<protein>
    <submittedName>
        <fullName evidence="11">Cation-independent mannose-6-phosphate receptor-like</fullName>
    </submittedName>
</protein>
<evidence type="ECO:0000256" key="8">
    <source>
        <dbReference type="SAM" id="Phobius"/>
    </source>
</evidence>
<dbReference type="GeneID" id="106465466"/>
<evidence type="ECO:0000256" key="6">
    <source>
        <dbReference type="ARBA" id="ARBA00023136"/>
    </source>
</evidence>
<evidence type="ECO:0000256" key="4">
    <source>
        <dbReference type="ARBA" id="ARBA00022729"/>
    </source>
</evidence>
<feature type="domain" description="MRH" evidence="9">
    <location>
        <begin position="200"/>
        <end position="341"/>
    </location>
</feature>
<evidence type="ECO:0000256" key="2">
    <source>
        <dbReference type="ARBA" id="ARBA00022448"/>
    </source>
</evidence>
<feature type="domain" description="MRH" evidence="9">
    <location>
        <begin position="814"/>
        <end position="955"/>
    </location>
</feature>
<keyword evidence="6 8" id="KW-0472">Membrane</keyword>
<feature type="domain" description="MRH" evidence="9">
    <location>
        <begin position="52"/>
        <end position="192"/>
    </location>
</feature>